<evidence type="ECO:0000313" key="2">
    <source>
        <dbReference type="Proteomes" id="UP000095284"/>
    </source>
</evidence>
<dbReference type="GO" id="GO:0005861">
    <property type="term" value="C:troponin complex"/>
    <property type="evidence" value="ECO:0007669"/>
    <property type="project" value="InterPro"/>
</dbReference>
<sequence length="1472" mass="167278">MSEDELFWFPLILIIMYPSYSNSSRYRTGSSFPSSSSYNTASRSSFHPSLNSGPSTSSSGLTPGYPGSSNAQRFNSPLRLPETSLALDRSDSQYSVLGLPSLHNGAAYGSQPYGAGSYQPMGTQYQPSPAAPQYPLAYGAPQYAEPTPLQPPKPSPAERYFSKRDSSADIRSTIGQGQRQDDITASVPSVKDSWASGYLKRRKEAREEEERSQQWAILGGPPNAQPTSFEPIQERLPSRSPEKEIIKAKEPPTSKALALQQEYLQRLLAAHNTVDELLKKRGKQGDDESKYLKTYEWGRDRESTPLRSTSSDSDSGLSLDSLPSPEEPKRSTPIRVIARRRSTITPTKLISAEINAEAADFAKEEESEEVIFCVLIAIYDETEASFPESVGSQEELISQRAKPKAVKKRLNEAKQQDEIRLVIPTPKDANFHTTTKTCEPDVELKHPLTKPSGTDPPEKVNSLEPTDNETSVSYDDKQKSVENTKAEPKTSKKTVNTESKAPEVTLNATPSALPKYAQLKVPSHSKATTVNLHYTRDKPDPKKAQKLVKQISIQDETLLKFSLPKHTEAKETTCILRKQKAKSITFHVKRRSSLDEGCKKQGSLNIPDYNPKDRSNEQKTPGKLKRQQTEPELEAEKTRKVGRLQLQQPAAGKNENTKKLIVPKLKFNREMVSQSSTAANFRNKPENPQSASISVQHCSFYEIREHFSAPNKQKCLRIHLRLTNSNDEEESTNTVQPCSERKQSAFCEISDPNWKAEAQKRKKERAKNPVTTFANGENSVRSIQDRLKKKQAYAREIQDVRGNLKRVPKLTSTKLNKPELLNQSRRDIGKKSKKMTKLQKRDALRATKDEKRDDKKKFVGITKKREDNKDEVANVRMENISEPRHPTQIEEWETRLIQEFRRRLHIPVLEAIYKRIFCFNCTICHLLTGPKPPPRAKFISRRLPERWPIPEAEKTELENFLDEWYDQLQLHHSLELLRSTSSEHHVAVLNPFGVTLRKVSHQKMPVFRPSKKPKRKFVPRWRRNRSGEELEEEEEEEEPESEAAPPPAAVAEDTAAPSAEGEEEKAVGGDEENEPPQDDAGEDAAPEERRPSRVPPPATAEPDPESMTEAEQAMLAAKKRHEEEQALKMMDSESRRKAELQQVEEELKVLKERQIERRKQRAIEEQEFAERRRQDEERRRKEEEERKQKLEAERARRQEEKMRKNMMMAGALGMSEVPIGDGPNFVVSKSGKGLLGNEEQKNKFGLSKEQKEEQKQNFLAAINKPEDVSNCLPNDIKEKIKRLHAKIVKLEAEKYDLEIREGRQEYDLKELFEREKQVARQKALKAGVEPTEEEGNSRRPTKKIIFSKFDRQVDRRSYGDRRELFEHPVVKPPPSIVHGSGRPPPEWGKRDIEELEQLRKNLEPFRYQEQVKAEGDAAKPPVPVIPLQVPTEEFDPTLAPKPKAPAAGENPELEIVEEPVDGEAAPEETATA</sequence>
<feature type="compositionally biased region" description="Acidic residues" evidence="1">
    <location>
        <begin position="1451"/>
        <end position="1466"/>
    </location>
</feature>
<dbReference type="WBParaSite" id="BXY_1629800.1">
    <property type="protein sequence ID" value="BXY_1629800.1"/>
    <property type="gene ID" value="BXY_1629800"/>
</dbReference>
<feature type="compositionally biased region" description="Acidic residues" evidence="1">
    <location>
        <begin position="1029"/>
        <end position="1041"/>
    </location>
</feature>
<dbReference type="Proteomes" id="UP000095284">
    <property type="component" value="Unplaced"/>
</dbReference>
<feature type="region of interest" description="Disordered" evidence="1">
    <location>
        <begin position="301"/>
        <end position="333"/>
    </location>
</feature>
<feature type="compositionally biased region" description="Low complexity" evidence="1">
    <location>
        <begin position="305"/>
        <end position="324"/>
    </location>
</feature>
<feature type="compositionally biased region" description="Basic and acidic residues" evidence="1">
    <location>
        <begin position="839"/>
        <end position="858"/>
    </location>
</feature>
<feature type="compositionally biased region" description="Low complexity" evidence="1">
    <location>
        <begin position="1049"/>
        <end position="1059"/>
    </location>
</feature>
<feature type="region of interest" description="Disordered" evidence="1">
    <location>
        <begin position="140"/>
        <end position="189"/>
    </location>
</feature>
<feature type="region of interest" description="Disordered" evidence="1">
    <location>
        <begin position="1018"/>
        <end position="1203"/>
    </location>
</feature>
<feature type="region of interest" description="Disordered" evidence="1">
    <location>
        <begin position="430"/>
        <end position="502"/>
    </location>
</feature>
<dbReference type="PANTHER" id="PTHR11521">
    <property type="entry name" value="TROPONIN T"/>
    <property type="match status" value="1"/>
</dbReference>
<organism evidence="2 3">
    <name type="scientific">Bursaphelenchus xylophilus</name>
    <name type="common">Pinewood nematode worm</name>
    <name type="synonym">Aphelenchoides xylophilus</name>
    <dbReference type="NCBI Taxonomy" id="6326"/>
    <lineage>
        <taxon>Eukaryota</taxon>
        <taxon>Metazoa</taxon>
        <taxon>Ecdysozoa</taxon>
        <taxon>Nematoda</taxon>
        <taxon>Chromadorea</taxon>
        <taxon>Rhabditida</taxon>
        <taxon>Tylenchina</taxon>
        <taxon>Tylenchomorpha</taxon>
        <taxon>Aphelenchoidea</taxon>
        <taxon>Aphelenchoididae</taxon>
        <taxon>Bursaphelenchus</taxon>
    </lineage>
</organism>
<feature type="compositionally biased region" description="Basic and acidic residues" evidence="1">
    <location>
        <begin position="232"/>
        <end position="252"/>
    </location>
</feature>
<dbReference type="GO" id="GO:0005523">
    <property type="term" value="F:tropomyosin binding"/>
    <property type="evidence" value="ECO:0007669"/>
    <property type="project" value="TreeGrafter"/>
</dbReference>
<evidence type="ECO:0000256" key="1">
    <source>
        <dbReference type="SAM" id="MobiDB-lite"/>
    </source>
</evidence>
<dbReference type="SUPFAM" id="SSF90250">
    <property type="entry name" value="Troponin coil-coiled subunits"/>
    <property type="match status" value="1"/>
</dbReference>
<feature type="compositionally biased region" description="Basic and acidic residues" evidence="1">
    <location>
        <begin position="1238"/>
        <end position="1251"/>
    </location>
</feature>
<reference evidence="3" key="1">
    <citation type="submission" date="2016-11" db="UniProtKB">
        <authorList>
            <consortium name="WormBaseParasite"/>
        </authorList>
    </citation>
    <scope>IDENTIFICATION</scope>
</reference>
<feature type="region of interest" description="Disordered" evidence="1">
    <location>
        <begin position="1364"/>
        <end position="1388"/>
    </location>
</feature>
<dbReference type="GO" id="GO:0006936">
    <property type="term" value="P:muscle contraction"/>
    <property type="evidence" value="ECO:0007669"/>
    <property type="project" value="TreeGrafter"/>
</dbReference>
<feature type="compositionally biased region" description="Polar residues" evidence="1">
    <location>
        <begin position="169"/>
        <end position="178"/>
    </location>
</feature>
<accession>A0A1I7STC8</accession>
<proteinExistence type="predicted"/>
<dbReference type="GO" id="GO:0006937">
    <property type="term" value="P:regulation of muscle contraction"/>
    <property type="evidence" value="ECO:0007669"/>
    <property type="project" value="InterPro"/>
</dbReference>
<feature type="compositionally biased region" description="Low complexity" evidence="1">
    <location>
        <begin position="43"/>
        <end position="69"/>
    </location>
</feature>
<dbReference type="eggNOG" id="KOG3634">
    <property type="taxonomic scope" value="Eukaryota"/>
</dbReference>
<feature type="region of interest" description="Disordered" evidence="1">
    <location>
        <begin position="43"/>
        <end position="76"/>
    </location>
</feature>
<name>A0A1I7STC8_BURXY</name>
<dbReference type="Gene3D" id="1.20.5.350">
    <property type="match status" value="1"/>
</dbReference>
<dbReference type="GO" id="GO:0045214">
    <property type="term" value="P:sarcomere organization"/>
    <property type="evidence" value="ECO:0007669"/>
    <property type="project" value="TreeGrafter"/>
</dbReference>
<dbReference type="InterPro" id="IPR038077">
    <property type="entry name" value="Troponin_sf"/>
</dbReference>
<feature type="region of interest" description="Disordered" evidence="1">
    <location>
        <begin position="810"/>
        <end position="858"/>
    </location>
</feature>
<feature type="region of interest" description="Disordered" evidence="1">
    <location>
        <begin position="1230"/>
        <end position="1251"/>
    </location>
</feature>
<feature type="compositionally biased region" description="Basic and acidic residues" evidence="1">
    <location>
        <begin position="1120"/>
        <end position="1203"/>
    </location>
</feature>
<feature type="compositionally biased region" description="Basic and acidic residues" evidence="1">
    <location>
        <begin position="474"/>
        <end position="490"/>
    </location>
</feature>
<evidence type="ECO:0000313" key="3">
    <source>
        <dbReference type="WBParaSite" id="BXY_1629800.1"/>
    </source>
</evidence>
<feature type="region of interest" description="Disordered" evidence="1">
    <location>
        <begin position="590"/>
        <end position="656"/>
    </location>
</feature>
<dbReference type="PANTHER" id="PTHR11521:SF7">
    <property type="entry name" value="TROPONIN T"/>
    <property type="match status" value="1"/>
</dbReference>
<feature type="region of interest" description="Disordered" evidence="1">
    <location>
        <begin position="1431"/>
        <end position="1472"/>
    </location>
</feature>
<feature type="compositionally biased region" description="Acidic residues" evidence="1">
    <location>
        <begin position="1069"/>
        <end position="1085"/>
    </location>
</feature>
<feature type="region of interest" description="Disordered" evidence="1">
    <location>
        <begin position="204"/>
        <end position="253"/>
    </location>
</feature>
<feature type="region of interest" description="Disordered" evidence="1">
    <location>
        <begin position="1323"/>
        <end position="1346"/>
    </location>
</feature>
<dbReference type="InterPro" id="IPR027707">
    <property type="entry name" value="TNNT"/>
</dbReference>
<protein>
    <submittedName>
        <fullName evidence="3">C2H2-type domain-containing protein</fullName>
    </submittedName>
</protein>
<feature type="compositionally biased region" description="Polar residues" evidence="1">
    <location>
        <begin position="463"/>
        <end position="473"/>
    </location>
</feature>